<accession>A0A0W8FCV3</accession>
<evidence type="ECO:0000313" key="1">
    <source>
        <dbReference type="EMBL" id="KUG18715.1"/>
    </source>
</evidence>
<sequence>MRLDDSHFQERLEHIYNRAGRVLQAKPRQSQLKDFEVDAHGD</sequence>
<gene>
    <name evidence="1" type="ORF">ASZ90_011580</name>
</gene>
<name>A0A0W8FCV3_9ZZZZ</name>
<dbReference type="EMBL" id="LNQE01001368">
    <property type="protein sequence ID" value="KUG18715.1"/>
    <property type="molecule type" value="Genomic_DNA"/>
</dbReference>
<dbReference type="AlphaFoldDB" id="A0A0W8FCV3"/>
<comment type="caution">
    <text evidence="1">The sequence shown here is derived from an EMBL/GenBank/DDBJ whole genome shotgun (WGS) entry which is preliminary data.</text>
</comment>
<organism evidence="1">
    <name type="scientific">hydrocarbon metagenome</name>
    <dbReference type="NCBI Taxonomy" id="938273"/>
    <lineage>
        <taxon>unclassified sequences</taxon>
        <taxon>metagenomes</taxon>
        <taxon>ecological metagenomes</taxon>
    </lineage>
</organism>
<reference evidence="1" key="1">
    <citation type="journal article" date="2015" name="Proc. Natl. Acad. Sci. U.S.A.">
        <title>Networks of energetic and metabolic interactions define dynamics in microbial communities.</title>
        <authorList>
            <person name="Embree M."/>
            <person name="Liu J.K."/>
            <person name="Al-Bassam M.M."/>
            <person name="Zengler K."/>
        </authorList>
    </citation>
    <scope>NUCLEOTIDE SEQUENCE</scope>
</reference>
<protein>
    <submittedName>
        <fullName evidence="1">Uncharacterized protein</fullName>
    </submittedName>
</protein>
<proteinExistence type="predicted"/>